<dbReference type="CDD" id="cd17129">
    <property type="entry name" value="Ubl1_FAF1"/>
    <property type="match status" value="1"/>
</dbReference>
<comment type="caution">
    <text evidence="2">The sequence shown here is derived from an EMBL/GenBank/DDBJ whole genome shotgun (WGS) entry which is preliminary data.</text>
</comment>
<dbReference type="AlphaFoldDB" id="A0AAD6FPH6"/>
<feature type="region of interest" description="Disordered" evidence="1">
    <location>
        <begin position="140"/>
        <end position="164"/>
    </location>
</feature>
<dbReference type="Proteomes" id="UP001219934">
    <property type="component" value="Unassembled WGS sequence"/>
</dbReference>
<accession>A0AAD6FPH6</accession>
<organism evidence="2 3">
    <name type="scientific">Pogonophryne albipinna</name>
    <dbReference type="NCBI Taxonomy" id="1090488"/>
    <lineage>
        <taxon>Eukaryota</taxon>
        <taxon>Metazoa</taxon>
        <taxon>Chordata</taxon>
        <taxon>Craniata</taxon>
        <taxon>Vertebrata</taxon>
        <taxon>Euteleostomi</taxon>
        <taxon>Actinopterygii</taxon>
        <taxon>Neopterygii</taxon>
        <taxon>Teleostei</taxon>
        <taxon>Neoteleostei</taxon>
        <taxon>Acanthomorphata</taxon>
        <taxon>Eupercaria</taxon>
        <taxon>Perciformes</taxon>
        <taxon>Notothenioidei</taxon>
        <taxon>Pogonophryne</taxon>
    </lineage>
</organism>
<sequence length="164" mass="17200">MLNFRVEYRQRTVDLVLEEGSTVGEIKTILETELAVPVSKMQLKGWKSGDVSDTTVMRSLHLPKNNSLYVLTPEIASTAGTSTSKNSSAVAISPSVIDIILGVRSSLSRVSYSGGGQSGLKAVGGGLCVVSAPLRPGLLRHSQRSEVGTSPRGGGGLPVGRRIP</sequence>
<dbReference type="InterPro" id="IPR029071">
    <property type="entry name" value="Ubiquitin-like_domsf"/>
</dbReference>
<evidence type="ECO:0000256" key="1">
    <source>
        <dbReference type="SAM" id="MobiDB-lite"/>
    </source>
</evidence>
<dbReference type="Gene3D" id="3.10.20.90">
    <property type="entry name" value="Phosphatidylinositol 3-kinase Catalytic Subunit, Chain A, domain 1"/>
    <property type="match status" value="1"/>
</dbReference>
<keyword evidence="3" id="KW-1185">Reference proteome</keyword>
<reference evidence="2" key="1">
    <citation type="submission" date="2022-11" db="EMBL/GenBank/DDBJ databases">
        <title>Chromosome-level genome of Pogonophryne albipinna.</title>
        <authorList>
            <person name="Jo E."/>
        </authorList>
    </citation>
    <scope>NUCLEOTIDE SEQUENCE</scope>
    <source>
        <strain evidence="2">SGF0006</strain>
        <tissue evidence="2">Muscle</tissue>
    </source>
</reference>
<evidence type="ECO:0000313" key="2">
    <source>
        <dbReference type="EMBL" id="KAJ4943015.1"/>
    </source>
</evidence>
<name>A0AAD6FPH6_9TELE</name>
<evidence type="ECO:0008006" key="4">
    <source>
        <dbReference type="Google" id="ProtNLM"/>
    </source>
</evidence>
<gene>
    <name evidence="2" type="ORF">JOQ06_005524</name>
</gene>
<protein>
    <recommendedName>
        <fullName evidence="4">Ubiquitin-like domain-containing protein</fullName>
    </recommendedName>
</protein>
<feature type="non-terminal residue" evidence="2">
    <location>
        <position position="164"/>
    </location>
</feature>
<dbReference type="SUPFAM" id="SSF54236">
    <property type="entry name" value="Ubiquitin-like"/>
    <property type="match status" value="1"/>
</dbReference>
<evidence type="ECO:0000313" key="3">
    <source>
        <dbReference type="Proteomes" id="UP001219934"/>
    </source>
</evidence>
<proteinExistence type="predicted"/>
<dbReference type="EMBL" id="JAPTMU010000005">
    <property type="protein sequence ID" value="KAJ4943015.1"/>
    <property type="molecule type" value="Genomic_DNA"/>
</dbReference>